<feature type="transmembrane region" description="Helical" evidence="2">
    <location>
        <begin position="34"/>
        <end position="52"/>
    </location>
</feature>
<dbReference type="AlphaFoldDB" id="A0A427YIE0"/>
<evidence type="ECO:0000313" key="5">
    <source>
        <dbReference type="Proteomes" id="UP000279259"/>
    </source>
</evidence>
<dbReference type="InterPro" id="IPR006598">
    <property type="entry name" value="CAP10"/>
</dbReference>
<evidence type="ECO:0000256" key="1">
    <source>
        <dbReference type="SAM" id="MobiDB-lite"/>
    </source>
</evidence>
<feature type="domain" description="Glycosyl transferase CAP10" evidence="3">
    <location>
        <begin position="295"/>
        <end position="550"/>
    </location>
</feature>
<evidence type="ECO:0000256" key="2">
    <source>
        <dbReference type="SAM" id="Phobius"/>
    </source>
</evidence>
<dbReference type="Pfam" id="PF05686">
    <property type="entry name" value="Glyco_transf_90"/>
    <property type="match status" value="1"/>
</dbReference>
<accession>A0A427YIE0</accession>
<dbReference type="InterPro" id="IPR051091">
    <property type="entry name" value="O-Glucosyltr/Glycosyltrsf_90"/>
</dbReference>
<dbReference type="OrthoDB" id="541052at2759"/>
<feature type="region of interest" description="Disordered" evidence="1">
    <location>
        <begin position="68"/>
        <end position="89"/>
    </location>
</feature>
<dbReference type="SMART" id="SM00672">
    <property type="entry name" value="CAP10"/>
    <property type="match status" value="1"/>
</dbReference>
<dbReference type="GO" id="GO:0016740">
    <property type="term" value="F:transferase activity"/>
    <property type="evidence" value="ECO:0007669"/>
    <property type="project" value="UniProtKB-KW"/>
</dbReference>
<dbReference type="EMBL" id="RSCD01000009">
    <property type="protein sequence ID" value="RSH90840.1"/>
    <property type="molecule type" value="Genomic_DNA"/>
</dbReference>
<keyword evidence="2" id="KW-0472">Membrane</keyword>
<dbReference type="PANTHER" id="PTHR12203:SF118">
    <property type="entry name" value="BETA-1,2-XYLOSYLTRANSFERASE 1"/>
    <property type="match status" value="1"/>
</dbReference>
<name>A0A427YIE0_9TREE</name>
<keyword evidence="2" id="KW-1133">Transmembrane helix</keyword>
<protein>
    <submittedName>
        <fullName evidence="4">Glycosyltransferase 90 protein</fullName>
    </submittedName>
</protein>
<dbReference type="Proteomes" id="UP000279259">
    <property type="component" value="Unassembled WGS sequence"/>
</dbReference>
<dbReference type="STRING" id="1890683.A0A427YIE0"/>
<dbReference type="PANTHER" id="PTHR12203">
    <property type="entry name" value="KDEL LYS-ASP-GLU-LEU CONTAINING - RELATED"/>
    <property type="match status" value="1"/>
</dbReference>
<keyword evidence="2" id="KW-0812">Transmembrane</keyword>
<evidence type="ECO:0000259" key="3">
    <source>
        <dbReference type="SMART" id="SM00672"/>
    </source>
</evidence>
<organism evidence="4 5">
    <name type="scientific">Saitozyma podzolica</name>
    <dbReference type="NCBI Taxonomy" id="1890683"/>
    <lineage>
        <taxon>Eukaryota</taxon>
        <taxon>Fungi</taxon>
        <taxon>Dikarya</taxon>
        <taxon>Basidiomycota</taxon>
        <taxon>Agaricomycotina</taxon>
        <taxon>Tremellomycetes</taxon>
        <taxon>Tremellales</taxon>
        <taxon>Trimorphomycetaceae</taxon>
        <taxon>Saitozyma</taxon>
    </lineage>
</organism>
<keyword evidence="5" id="KW-1185">Reference proteome</keyword>
<keyword evidence="4" id="KW-0808">Transferase</keyword>
<comment type="caution">
    <text evidence="4">The sequence shown here is derived from an EMBL/GenBank/DDBJ whole genome shotgun (WGS) entry which is preliminary data.</text>
</comment>
<sequence>MYLEARWVDGRQAVASLRIFRGALPGRRSRLERWLLYLVVFVALNCALLWVLSIDDNMIVSLPFRSGSWKQKSSGPARSRDPYTAMGSTRASLPPEAIFRASQAHEVEDGLLKVNMESKLHPVYQLIRDARTAWNNKLARQSQSLKEAVQEYRRRYGRHPPKGFDRWWRYVKANNVSLPDEYDQIERDLLPFRALSPQELGRRQDELSGRHPTYTLQVTNGSLHTLLSIEEGGASVSDFKYRVEDQVALIEPIVNYLEDFKAVYWLHDNPATAITYDHRQELLKTLRGRQSDHYRSMDICEHPEMVPLHGTLAGVNLQGGPLTPMFVLAKTRLHGDILGVPVEQVVDGMRHIPWEHKVQEKLIWRGRNTGSTYSKNTPWRATQRPRLVEVANAEHGELELLGPPAGMGGKTVAEDRTRIPRAMANRYYFDIAFVDEPIQCDVPDGTCQEIAEGYHFAEGISHDAALYYKYIIDVMQAWVHYVPIQLDYSDLYDAIAFFRGDLSGQGGESALAKEIADAGRAWSNANWRRADMTAYAFRLYLEWARLLAPQTDETDFVEKHARNEGDRAPSL</sequence>
<proteinExistence type="predicted"/>
<evidence type="ECO:0000313" key="4">
    <source>
        <dbReference type="EMBL" id="RSH90840.1"/>
    </source>
</evidence>
<gene>
    <name evidence="4" type="primary">CAP3_4</name>
    <name evidence="4" type="ORF">EHS25_010015</name>
</gene>
<reference evidence="4 5" key="1">
    <citation type="submission" date="2018-11" db="EMBL/GenBank/DDBJ databases">
        <title>Genome sequence of Saitozyma podzolica DSM 27192.</title>
        <authorList>
            <person name="Aliyu H."/>
            <person name="Gorte O."/>
            <person name="Ochsenreither K."/>
        </authorList>
    </citation>
    <scope>NUCLEOTIDE SEQUENCE [LARGE SCALE GENOMIC DNA]</scope>
    <source>
        <strain evidence="4 5">DSM 27192</strain>
    </source>
</reference>